<organism evidence="2 3">
    <name type="scientific">Hyphococcus lacteus</name>
    <dbReference type="NCBI Taxonomy" id="3143536"/>
    <lineage>
        <taxon>Bacteria</taxon>
        <taxon>Pseudomonadati</taxon>
        <taxon>Pseudomonadota</taxon>
        <taxon>Alphaproteobacteria</taxon>
        <taxon>Parvularculales</taxon>
        <taxon>Parvularculaceae</taxon>
        <taxon>Hyphococcus</taxon>
    </lineage>
</organism>
<dbReference type="EMBL" id="JBEHZE010000001">
    <property type="protein sequence ID" value="MEX6633978.1"/>
    <property type="molecule type" value="Genomic_DNA"/>
</dbReference>
<evidence type="ECO:0000256" key="1">
    <source>
        <dbReference type="SAM" id="SignalP"/>
    </source>
</evidence>
<accession>A0ABV3Z606</accession>
<reference evidence="2 3" key="1">
    <citation type="submission" date="2024-05" db="EMBL/GenBank/DDBJ databases">
        <title>Three bacterial strains, DH-69, EH-24, and ECK-19 isolated from coastal sediments.</title>
        <authorList>
            <person name="Ye Y.-Q."/>
            <person name="Du Z.-J."/>
        </authorList>
    </citation>
    <scope>NUCLEOTIDE SEQUENCE [LARGE SCALE GENOMIC DNA]</scope>
    <source>
        <strain evidence="2 3">ECK-19</strain>
    </source>
</reference>
<evidence type="ECO:0008006" key="4">
    <source>
        <dbReference type="Google" id="ProtNLM"/>
    </source>
</evidence>
<feature type="chain" id="PRO_5046043633" description="DUF2946 domain-containing protein" evidence="1">
    <location>
        <begin position="34"/>
        <end position="135"/>
    </location>
</feature>
<feature type="signal peptide" evidence="1">
    <location>
        <begin position="1"/>
        <end position="33"/>
    </location>
</feature>
<keyword evidence="3" id="KW-1185">Reference proteome</keyword>
<dbReference type="RefSeq" id="WP_369313972.1">
    <property type="nucleotide sequence ID" value="NZ_JBEHZE010000001.1"/>
</dbReference>
<protein>
    <recommendedName>
        <fullName evidence="4">DUF2946 domain-containing protein</fullName>
    </recommendedName>
</protein>
<comment type="caution">
    <text evidence="2">The sequence shown here is derived from an EMBL/GenBank/DDBJ whole genome shotgun (WGS) entry which is preliminary data.</text>
</comment>
<dbReference type="Proteomes" id="UP001560685">
    <property type="component" value="Unassembled WGS sequence"/>
</dbReference>
<proteinExistence type="predicted"/>
<gene>
    <name evidence="2" type="ORF">ABFZ84_10495</name>
</gene>
<keyword evidence="1" id="KW-0732">Signal</keyword>
<sequence>MPIGLRHIIAKVRLCLFVLFALGQMMPSGLALASEDGDFTFVICTMDGAKSVSWQEMTGEPSPFQSENQDQSEDVCHACVMGACAVAGINAPTSSINVATPAIHDCGYTYLLAKSALYAAGPPLPSRAPPAPVLI</sequence>
<evidence type="ECO:0000313" key="3">
    <source>
        <dbReference type="Proteomes" id="UP001560685"/>
    </source>
</evidence>
<evidence type="ECO:0000313" key="2">
    <source>
        <dbReference type="EMBL" id="MEX6633978.1"/>
    </source>
</evidence>
<name>A0ABV3Z606_9PROT</name>